<comment type="caution">
    <text evidence="1">The sequence shown here is derived from an EMBL/GenBank/DDBJ whole genome shotgun (WGS) entry which is preliminary data.</text>
</comment>
<dbReference type="RefSeq" id="WP_066086407.1">
    <property type="nucleotide sequence ID" value="NZ_LRVM01000003.1"/>
</dbReference>
<proteinExistence type="predicted"/>
<protein>
    <submittedName>
        <fullName evidence="1">Uncharacterized protein</fullName>
    </submittedName>
</protein>
<sequence length="271" mass="32985">MTEKEFAEKIWEKSFSTIIVDYIRQPRNKKEVDTVIKIKLTCLTKMLRTMYRKYKQSIPTMLDMVNEFQALLYFGSLEFAKGKSEEELITVVDDFNIFDHSISKQYYNYLEKYIKGKLYDLYVMNKKELKLTAEEKENMTVEEIEKKEQEYKDKLSETLIGNFELDFDEFKKSNQKDTYYDLHIKHIKDYYSKENNQYRWLPEVLLWYWCNREDILTKSQLEFMDNLNRNLANEVYGRGNTKHFKDRIKTRILRKYEEYQKENGLIESKVA</sequence>
<dbReference type="Proteomes" id="UP000070539">
    <property type="component" value="Unassembled WGS sequence"/>
</dbReference>
<dbReference type="EMBL" id="LRVM01000003">
    <property type="protein sequence ID" value="KXL53397.1"/>
    <property type="molecule type" value="Genomic_DNA"/>
</dbReference>
<dbReference type="STRING" id="36847.CLNEO_13680"/>
<name>A0A136WFZ9_9FIRM</name>
<organism evidence="1 2">
    <name type="scientific">Anaerotignum neopropionicum</name>
    <dbReference type="NCBI Taxonomy" id="36847"/>
    <lineage>
        <taxon>Bacteria</taxon>
        <taxon>Bacillati</taxon>
        <taxon>Bacillota</taxon>
        <taxon>Clostridia</taxon>
        <taxon>Lachnospirales</taxon>
        <taxon>Anaerotignaceae</taxon>
        <taxon>Anaerotignum</taxon>
    </lineage>
</organism>
<keyword evidence="2" id="KW-1185">Reference proteome</keyword>
<reference evidence="1 2" key="1">
    <citation type="submission" date="2016-01" db="EMBL/GenBank/DDBJ databases">
        <title>Genome sequence of Clostridium neopropionicum X4, DSM-3847.</title>
        <authorList>
            <person name="Poehlein A."/>
            <person name="Beck M.H."/>
            <person name="Bengelsdorf F.R."/>
            <person name="Daniel R."/>
            <person name="Duerre P."/>
        </authorList>
    </citation>
    <scope>NUCLEOTIDE SEQUENCE [LARGE SCALE GENOMIC DNA]</scope>
    <source>
        <strain evidence="1 2">DSM-3847</strain>
    </source>
</reference>
<accession>A0A136WFZ9</accession>
<dbReference type="AlphaFoldDB" id="A0A136WFZ9"/>
<evidence type="ECO:0000313" key="1">
    <source>
        <dbReference type="EMBL" id="KXL53397.1"/>
    </source>
</evidence>
<evidence type="ECO:0000313" key="2">
    <source>
        <dbReference type="Proteomes" id="UP000070539"/>
    </source>
</evidence>
<gene>
    <name evidence="1" type="ORF">CLNEO_13680</name>
</gene>